<dbReference type="SUPFAM" id="SSF160991">
    <property type="entry name" value="CV3147-like"/>
    <property type="match status" value="1"/>
</dbReference>
<evidence type="ECO:0000313" key="2">
    <source>
        <dbReference type="EMBL" id="GAI48992.1"/>
    </source>
</evidence>
<dbReference type="AlphaFoldDB" id="X1NY87"/>
<gene>
    <name evidence="2" type="ORF">S06H3_57684</name>
</gene>
<dbReference type="InterPro" id="IPR027479">
    <property type="entry name" value="S-Me-THD_N_sf"/>
</dbReference>
<sequence length="126" mass="13751">MKKLTFNEVKDILVGCTILGTGGGGDLNKGLKMIKEDFENNLEYKLISLEEIEDEALFASPYFCGSIGEEGDKGNYSKYTKIKKSPAVVAVQALERHFQEELSGMVSIEYGGMNTAVAMSTAARLN</sequence>
<protein>
    <recommendedName>
        <fullName evidence="1">S-Me-THD N-terminal domain-containing protein</fullName>
    </recommendedName>
</protein>
<name>X1NY87_9ZZZZ</name>
<comment type="caution">
    <text evidence="2">The sequence shown here is derived from an EMBL/GenBank/DDBJ whole genome shotgun (WGS) entry which is preliminary data.</text>
</comment>
<dbReference type="Gene3D" id="3.40.1610.10">
    <property type="entry name" value="CV3147-like domain"/>
    <property type="match status" value="1"/>
</dbReference>
<organism evidence="2">
    <name type="scientific">marine sediment metagenome</name>
    <dbReference type="NCBI Taxonomy" id="412755"/>
    <lineage>
        <taxon>unclassified sequences</taxon>
        <taxon>metagenomes</taxon>
        <taxon>ecological metagenomes</taxon>
    </lineage>
</organism>
<reference evidence="2" key="1">
    <citation type="journal article" date="2014" name="Front. Microbiol.">
        <title>High frequency of phylogenetically diverse reductive dehalogenase-homologous genes in deep subseafloor sedimentary metagenomes.</title>
        <authorList>
            <person name="Kawai M."/>
            <person name="Futagami T."/>
            <person name="Toyoda A."/>
            <person name="Takaki Y."/>
            <person name="Nishi S."/>
            <person name="Hori S."/>
            <person name="Arai W."/>
            <person name="Tsubouchi T."/>
            <person name="Morono Y."/>
            <person name="Uchiyama I."/>
            <person name="Ito T."/>
            <person name="Fujiyama A."/>
            <person name="Inagaki F."/>
            <person name="Takami H."/>
        </authorList>
    </citation>
    <scope>NUCLEOTIDE SEQUENCE</scope>
    <source>
        <strain evidence="2">Expedition CK06-06</strain>
    </source>
</reference>
<dbReference type="EMBL" id="BARV01037259">
    <property type="protein sequence ID" value="GAI48992.1"/>
    <property type="molecule type" value="Genomic_DNA"/>
</dbReference>
<evidence type="ECO:0000259" key="1">
    <source>
        <dbReference type="Pfam" id="PF06032"/>
    </source>
</evidence>
<feature type="non-terminal residue" evidence="2">
    <location>
        <position position="126"/>
    </location>
</feature>
<dbReference type="Pfam" id="PF06032">
    <property type="entry name" value="S-Me-THD_N"/>
    <property type="match status" value="1"/>
</dbReference>
<proteinExistence type="predicted"/>
<dbReference type="InterPro" id="IPR010318">
    <property type="entry name" value="S-Me-THD_N"/>
</dbReference>
<feature type="domain" description="S-Me-THD N-terminal" evidence="1">
    <location>
        <begin position="8"/>
        <end position="126"/>
    </location>
</feature>
<accession>X1NY87</accession>